<feature type="non-terminal residue" evidence="2">
    <location>
        <position position="46"/>
    </location>
</feature>
<name>X1ECB5_9ZZZZ</name>
<evidence type="ECO:0000313" key="2">
    <source>
        <dbReference type="EMBL" id="GAH30257.1"/>
    </source>
</evidence>
<reference evidence="2" key="1">
    <citation type="journal article" date="2014" name="Front. Microbiol.">
        <title>High frequency of phylogenetically diverse reductive dehalogenase-homologous genes in deep subseafloor sedimentary metagenomes.</title>
        <authorList>
            <person name="Kawai M."/>
            <person name="Futagami T."/>
            <person name="Toyoda A."/>
            <person name="Takaki Y."/>
            <person name="Nishi S."/>
            <person name="Hori S."/>
            <person name="Arai W."/>
            <person name="Tsubouchi T."/>
            <person name="Morono Y."/>
            <person name="Uchiyama I."/>
            <person name="Ito T."/>
            <person name="Fujiyama A."/>
            <person name="Inagaki F."/>
            <person name="Takami H."/>
        </authorList>
    </citation>
    <scope>NUCLEOTIDE SEQUENCE</scope>
    <source>
        <strain evidence="2">Expedition CK06-06</strain>
    </source>
</reference>
<comment type="caution">
    <text evidence="2">The sequence shown here is derived from an EMBL/GenBank/DDBJ whole genome shotgun (WGS) entry which is preliminary data.</text>
</comment>
<proteinExistence type="predicted"/>
<evidence type="ECO:0000256" key="1">
    <source>
        <dbReference type="SAM" id="Phobius"/>
    </source>
</evidence>
<dbReference type="EMBL" id="BART01042002">
    <property type="protein sequence ID" value="GAH30257.1"/>
    <property type="molecule type" value="Genomic_DNA"/>
</dbReference>
<accession>X1ECB5</accession>
<keyword evidence="1" id="KW-0472">Membrane</keyword>
<feature type="non-terminal residue" evidence="2">
    <location>
        <position position="1"/>
    </location>
</feature>
<keyword evidence="1" id="KW-1133">Transmembrane helix</keyword>
<dbReference type="AlphaFoldDB" id="X1ECB5"/>
<keyword evidence="1" id="KW-0812">Transmembrane</keyword>
<sequence>SYMYGSYWGSGVYVYIGSGYGPIAGGAALLIFCFIIALVGIYSPWL</sequence>
<gene>
    <name evidence="2" type="ORF">S01H4_67121</name>
</gene>
<organism evidence="2">
    <name type="scientific">marine sediment metagenome</name>
    <dbReference type="NCBI Taxonomy" id="412755"/>
    <lineage>
        <taxon>unclassified sequences</taxon>
        <taxon>metagenomes</taxon>
        <taxon>ecological metagenomes</taxon>
    </lineage>
</organism>
<feature type="transmembrane region" description="Helical" evidence="1">
    <location>
        <begin position="20"/>
        <end position="42"/>
    </location>
</feature>
<protein>
    <submittedName>
        <fullName evidence="2">Uncharacterized protein</fullName>
    </submittedName>
</protein>